<keyword evidence="5 14" id="KW-0964">Secreted</keyword>
<evidence type="ECO:0000256" key="14">
    <source>
        <dbReference type="RuleBase" id="RU367066"/>
    </source>
</evidence>
<evidence type="ECO:0000256" key="13">
    <source>
        <dbReference type="ARBA" id="ARBA00023180"/>
    </source>
</evidence>
<dbReference type="InParanoid" id="A0A6J2RHY4"/>
<comment type="subcellular location">
    <subcellularLocation>
        <location evidence="1">Secreted</location>
        <location evidence="1">Extracellular space</location>
        <location evidence="1">Extracellular matrix</location>
    </subcellularLocation>
    <subcellularLocation>
        <location evidence="14">Zona pellucida</location>
    </subcellularLocation>
    <subcellularLocation>
        <location evidence="14">Cell membrane</location>
        <topology evidence="14">Single-pass type I membrane protein</topology>
    </subcellularLocation>
</comment>
<dbReference type="InterPro" id="IPR001507">
    <property type="entry name" value="ZP_dom"/>
</dbReference>
<keyword evidence="11" id="KW-0472">Membrane</keyword>
<keyword evidence="9 14" id="KW-0732">Signal</keyword>
<reference evidence="18" key="1">
    <citation type="submission" date="2025-08" db="UniProtKB">
        <authorList>
            <consortium name="RefSeq"/>
        </authorList>
    </citation>
    <scope>IDENTIFICATION</scope>
</reference>
<evidence type="ECO:0000256" key="11">
    <source>
        <dbReference type="ARBA" id="ARBA00023136"/>
    </source>
</evidence>
<dbReference type="Proteomes" id="UP000504630">
    <property type="component" value="Chromosome 17"/>
</dbReference>
<evidence type="ECO:0000256" key="3">
    <source>
        <dbReference type="ARBA" id="ARBA00017980"/>
    </source>
</evidence>
<dbReference type="RefSeq" id="XP_029309659.1">
    <property type="nucleotide sequence ID" value="XM_029453799.1"/>
</dbReference>
<feature type="signal peptide" evidence="14">
    <location>
        <begin position="1"/>
        <end position="25"/>
    </location>
</feature>
<dbReference type="FunFam" id="2.60.40.3210:FF:000001">
    <property type="entry name" value="Zona pellucida sperm-binding protein 3"/>
    <property type="match status" value="1"/>
</dbReference>
<dbReference type="FunFam" id="2.60.40.4100:FF:000002">
    <property type="entry name" value="Zona pellucida sperm-binding protein 3"/>
    <property type="match status" value="1"/>
</dbReference>
<dbReference type="SMART" id="SM00241">
    <property type="entry name" value="ZP"/>
    <property type="match status" value="1"/>
</dbReference>
<evidence type="ECO:0000256" key="2">
    <source>
        <dbReference type="ARBA" id="ARBA00006735"/>
    </source>
</evidence>
<dbReference type="Pfam" id="PF23344">
    <property type="entry name" value="ZP-N"/>
    <property type="match status" value="1"/>
</dbReference>
<dbReference type="Gene3D" id="2.60.40.4100">
    <property type="entry name" value="Zona pellucida, ZP-C domain"/>
    <property type="match status" value="1"/>
</dbReference>
<evidence type="ECO:0000313" key="18">
    <source>
        <dbReference type="RefSeq" id="XP_029309659.1"/>
    </source>
</evidence>
<dbReference type="InterPro" id="IPR042235">
    <property type="entry name" value="ZP-C_dom"/>
</dbReference>
<dbReference type="GO" id="GO:0005886">
    <property type="term" value="C:plasma membrane"/>
    <property type="evidence" value="ECO:0007669"/>
    <property type="project" value="UniProtKB-SubCell"/>
</dbReference>
<dbReference type="PANTHER" id="PTHR11576">
    <property type="entry name" value="ZONA PELLUCIDA SPERM-BINDING PROTEIN 3"/>
    <property type="match status" value="1"/>
</dbReference>
<dbReference type="GO" id="GO:0032190">
    <property type="term" value="F:acrosin binding"/>
    <property type="evidence" value="ECO:0007669"/>
    <property type="project" value="TreeGrafter"/>
</dbReference>
<keyword evidence="17" id="KW-1185">Reference proteome</keyword>
<keyword evidence="13" id="KW-0325">Glycoprotein</keyword>
<keyword evidence="6 14" id="KW-0272">Extracellular matrix</keyword>
<dbReference type="GO" id="GO:0035805">
    <property type="term" value="C:egg coat"/>
    <property type="evidence" value="ECO:0007669"/>
    <property type="project" value="UniProtKB-SubCell"/>
</dbReference>
<evidence type="ECO:0000256" key="7">
    <source>
        <dbReference type="ARBA" id="ARBA00022685"/>
    </source>
</evidence>
<accession>A0A6J2RHY4</accession>
<evidence type="ECO:0000313" key="17">
    <source>
        <dbReference type="Proteomes" id="UP000504630"/>
    </source>
</evidence>
<dbReference type="PROSITE" id="PS51034">
    <property type="entry name" value="ZP_2"/>
    <property type="match status" value="1"/>
</dbReference>
<dbReference type="AlphaFoldDB" id="A0A6J2RHY4"/>
<proteinExistence type="inferred from homology"/>
<evidence type="ECO:0000256" key="8">
    <source>
        <dbReference type="ARBA" id="ARBA00022692"/>
    </source>
</evidence>
<feature type="domain" description="ZP" evidence="16">
    <location>
        <begin position="74"/>
        <end position="339"/>
    </location>
</feature>
<comment type="similarity">
    <text evidence="2 14">Belongs to the ZP domain family. ZPC subfamily.</text>
</comment>
<dbReference type="InterPro" id="IPR055355">
    <property type="entry name" value="ZP-C"/>
</dbReference>
<evidence type="ECO:0000256" key="12">
    <source>
        <dbReference type="ARBA" id="ARBA00023157"/>
    </source>
</evidence>
<keyword evidence="12 14" id="KW-1015">Disulfide bond</keyword>
<organism evidence="17 18">
    <name type="scientific">Cottoperca gobio</name>
    <name type="common">Frogmouth</name>
    <name type="synonym">Aphritis gobio</name>
    <dbReference type="NCBI Taxonomy" id="56716"/>
    <lineage>
        <taxon>Eukaryota</taxon>
        <taxon>Metazoa</taxon>
        <taxon>Chordata</taxon>
        <taxon>Craniata</taxon>
        <taxon>Vertebrata</taxon>
        <taxon>Euteleostomi</taxon>
        <taxon>Actinopterygii</taxon>
        <taxon>Neopterygii</taxon>
        <taxon>Teleostei</taxon>
        <taxon>Neoteleostei</taxon>
        <taxon>Acanthomorphata</taxon>
        <taxon>Eupercaria</taxon>
        <taxon>Perciformes</taxon>
        <taxon>Notothenioidei</taxon>
        <taxon>Bovichtidae</taxon>
        <taxon>Cottoperca</taxon>
    </lineage>
</organism>
<comment type="domain">
    <text evidence="14">The ZP domain is involved in the polymerization of the ZP proteins to form the zona pellucida.</text>
</comment>
<evidence type="ECO:0000256" key="4">
    <source>
        <dbReference type="ARBA" id="ARBA00022475"/>
    </source>
</evidence>
<comment type="function">
    <text evidence="14">Component of the zona pellucida, an extracellular matrix surrounding oocytes which mediates sperm binding, induction of the acrosome reaction and prevents post-fertilization polyspermy. The zona pellucida is composed of 3 to 4 glycoproteins, ZP1, ZP2, ZP3, and ZP4. ZP3 is essential for sperm binding and zona matrix formation.</text>
</comment>
<feature type="chain" id="PRO_5041487188" description="Zona pellucida sperm-binding protein 3" evidence="14">
    <location>
        <begin position="26"/>
        <end position="449"/>
    </location>
</feature>
<feature type="compositionally biased region" description="Polar residues" evidence="15">
    <location>
        <begin position="439"/>
        <end position="449"/>
    </location>
</feature>
<protein>
    <recommendedName>
        <fullName evidence="3 14">Zona pellucida sperm-binding protein 3</fullName>
    </recommendedName>
</protein>
<dbReference type="GO" id="GO:0007339">
    <property type="term" value="P:binding of sperm to zona pellucida"/>
    <property type="evidence" value="ECO:0007669"/>
    <property type="project" value="UniProtKB-UniRule"/>
</dbReference>
<evidence type="ECO:0000256" key="5">
    <source>
        <dbReference type="ARBA" id="ARBA00022525"/>
    </source>
</evidence>
<evidence type="ECO:0000256" key="15">
    <source>
        <dbReference type="SAM" id="MobiDB-lite"/>
    </source>
</evidence>
<dbReference type="GO" id="GO:0035804">
    <property type="term" value="F:structural constituent of egg coat"/>
    <property type="evidence" value="ECO:0007669"/>
    <property type="project" value="UniProtKB-UniRule"/>
</dbReference>
<dbReference type="GO" id="GO:0035803">
    <property type="term" value="P:egg coat formation"/>
    <property type="evidence" value="ECO:0007669"/>
    <property type="project" value="UniProtKB-UniRule"/>
</dbReference>
<dbReference type="Gene3D" id="2.60.40.3210">
    <property type="entry name" value="Zona pellucida, ZP-N domain"/>
    <property type="match status" value="1"/>
</dbReference>
<dbReference type="PRINTS" id="PR00023">
    <property type="entry name" value="ZPELLUCIDA"/>
</dbReference>
<dbReference type="KEGG" id="cgob:115022720"/>
<gene>
    <name evidence="18" type="primary">LOC115022720</name>
</gene>
<dbReference type="GeneID" id="115022720"/>
<evidence type="ECO:0000256" key="6">
    <source>
        <dbReference type="ARBA" id="ARBA00022530"/>
    </source>
</evidence>
<comment type="PTM">
    <text evidence="14">Proteolytically cleaved before the transmembrane segment to yield the secreted ectodomain incorporated in the zona pellucida.</text>
</comment>
<keyword evidence="7 14" id="KW-0165">Cleavage on pair of basic residues</keyword>
<name>A0A6J2RHY4_COTGO</name>
<feature type="region of interest" description="Disordered" evidence="15">
    <location>
        <begin position="429"/>
        <end position="449"/>
    </location>
</feature>
<dbReference type="GO" id="GO:2000344">
    <property type="term" value="P:positive regulation of acrosome reaction"/>
    <property type="evidence" value="ECO:0007669"/>
    <property type="project" value="UniProtKB-UniRule"/>
</dbReference>
<dbReference type="InterPro" id="IPR055356">
    <property type="entry name" value="ZP-N"/>
</dbReference>
<evidence type="ECO:0000256" key="10">
    <source>
        <dbReference type="ARBA" id="ARBA00022989"/>
    </source>
</evidence>
<dbReference type="OrthoDB" id="8880842at2759"/>
<dbReference type="Pfam" id="PF00100">
    <property type="entry name" value="Zona_pellucida"/>
    <property type="match status" value="1"/>
</dbReference>
<keyword evidence="4 14" id="KW-1003">Cell membrane</keyword>
<sequence>MEANLQGTASPWIIVLISLSTLTESRLEYNRGSSAITNSEIMSRIHVNTQPQFNEVEQQQSAELSVRPRPVVVNCHPDSMRVVVQADMFDMGLQVDGKHLRLGSDSVSEGSACGAVPSAEGEFTIQAHLVDCGTKLSSTKEKITYSNILVYSPEPSADGLLRLDGATILVECHYEKRYSVDAISLQPTWVSSVSTVSANDQIDFSLLLMTDDWQFERRSYSYFLGDSILFQVSAIIGNHLPLRVYVDHCVATATPDAEATLRYDFIEHYGCLADAYLTHSNSHFLQRVEEHKLRFQLEAFSLYQAPSNQVYITCYVKAVPAMLTVTSQNRACSKIENRWSSVDGNDQACKSCDLSHRVEEPLPTEPPIIDTNAWPPNTLKVQNTPDHHPANYFHFQHEKPQQSSAGVMKRRAEYKAEQTIQLGPVTVQLSRKVDKRPSNSKTVPENGTT</sequence>
<dbReference type="PANTHER" id="PTHR11576:SF2">
    <property type="entry name" value="ZONA PELLUCIDA SPERM-BINDING PROTEIN 3"/>
    <property type="match status" value="1"/>
</dbReference>
<evidence type="ECO:0000256" key="1">
    <source>
        <dbReference type="ARBA" id="ARBA00004498"/>
    </source>
</evidence>
<dbReference type="InterPro" id="IPR048290">
    <property type="entry name" value="ZP_chr"/>
</dbReference>
<keyword evidence="10" id="KW-1133">Transmembrane helix</keyword>
<evidence type="ECO:0000256" key="9">
    <source>
        <dbReference type="ARBA" id="ARBA00022729"/>
    </source>
</evidence>
<keyword evidence="8" id="KW-0812">Transmembrane</keyword>
<evidence type="ECO:0000259" key="16">
    <source>
        <dbReference type="PROSITE" id="PS51034"/>
    </source>
</evidence>